<comment type="similarity">
    <text evidence="8">Belongs to the cytochrome b5 family.</text>
</comment>
<gene>
    <name evidence="12" type="ORF">NQ314_003195</name>
</gene>
<dbReference type="Pfam" id="PF00173">
    <property type="entry name" value="Cyt-b5"/>
    <property type="match status" value="1"/>
</dbReference>
<proteinExistence type="inferred from homology"/>
<comment type="function">
    <text evidence="10">Radial spoke stalk protein that binds heme under oxidizing conditions. Required for the coordinated beating of multiple cilia maybe by functioning in a redox signaling pathway.</text>
</comment>
<keyword evidence="4" id="KW-0479">Metal-binding</keyword>
<dbReference type="Gene3D" id="3.10.120.10">
    <property type="entry name" value="Cytochrome b5-like heme/steroid binding domain"/>
    <property type="match status" value="1"/>
</dbReference>
<evidence type="ECO:0000313" key="12">
    <source>
        <dbReference type="EMBL" id="KAJ8966972.1"/>
    </source>
</evidence>
<keyword evidence="13" id="KW-1185">Reference proteome</keyword>
<evidence type="ECO:0000256" key="9">
    <source>
        <dbReference type="ARBA" id="ARBA00040649"/>
    </source>
</evidence>
<dbReference type="PANTHER" id="PTHR21281:SF0">
    <property type="entry name" value="CYTOCHROME B5 DOMAIN-CONTAINING PROTEIN 1"/>
    <property type="match status" value="1"/>
</dbReference>
<name>A0AAV8ZQE0_9CUCU</name>
<keyword evidence="2" id="KW-0963">Cytoplasm</keyword>
<protein>
    <recommendedName>
        <fullName evidence="9">Cytochrome b5 domain-containing protein 1</fullName>
    </recommendedName>
</protein>
<dbReference type="InterPro" id="IPR001199">
    <property type="entry name" value="Cyt_B5-like_heme/steroid-bd"/>
</dbReference>
<comment type="caution">
    <text evidence="12">The sequence shown here is derived from an EMBL/GenBank/DDBJ whole genome shotgun (WGS) entry which is preliminary data.</text>
</comment>
<keyword evidence="6" id="KW-0206">Cytoskeleton</keyword>
<evidence type="ECO:0000256" key="6">
    <source>
        <dbReference type="ARBA" id="ARBA00023212"/>
    </source>
</evidence>
<evidence type="ECO:0000256" key="3">
    <source>
        <dbReference type="ARBA" id="ARBA00022617"/>
    </source>
</evidence>
<evidence type="ECO:0000256" key="4">
    <source>
        <dbReference type="ARBA" id="ARBA00022723"/>
    </source>
</evidence>
<evidence type="ECO:0000256" key="8">
    <source>
        <dbReference type="ARBA" id="ARBA00038168"/>
    </source>
</evidence>
<dbReference type="Proteomes" id="UP001162156">
    <property type="component" value="Unassembled WGS sequence"/>
</dbReference>
<evidence type="ECO:0000256" key="1">
    <source>
        <dbReference type="ARBA" id="ARBA00004430"/>
    </source>
</evidence>
<organism evidence="12 13">
    <name type="scientific">Rhamnusium bicolor</name>
    <dbReference type="NCBI Taxonomy" id="1586634"/>
    <lineage>
        <taxon>Eukaryota</taxon>
        <taxon>Metazoa</taxon>
        <taxon>Ecdysozoa</taxon>
        <taxon>Arthropoda</taxon>
        <taxon>Hexapoda</taxon>
        <taxon>Insecta</taxon>
        <taxon>Pterygota</taxon>
        <taxon>Neoptera</taxon>
        <taxon>Endopterygota</taxon>
        <taxon>Coleoptera</taxon>
        <taxon>Polyphaga</taxon>
        <taxon>Cucujiformia</taxon>
        <taxon>Chrysomeloidea</taxon>
        <taxon>Cerambycidae</taxon>
        <taxon>Lepturinae</taxon>
        <taxon>Rhagiini</taxon>
        <taxon>Rhamnusium</taxon>
    </lineage>
</organism>
<keyword evidence="5" id="KW-0408">Iron</keyword>
<dbReference type="InterPro" id="IPR052320">
    <property type="entry name" value="Cytochrome_b5_domain"/>
</dbReference>
<dbReference type="EMBL" id="JANEYF010000911">
    <property type="protein sequence ID" value="KAJ8966972.1"/>
    <property type="molecule type" value="Genomic_DNA"/>
</dbReference>
<dbReference type="GO" id="GO:0046872">
    <property type="term" value="F:metal ion binding"/>
    <property type="evidence" value="ECO:0007669"/>
    <property type="project" value="UniProtKB-KW"/>
</dbReference>
<sequence>MYNQQRQWPYLAPFEVVIHNSPQDCWVSFLGKVFNITPLIADHEYERCVKPLIAMAGKDISHWFDEKTGDIQHYIHPVTGCRVPYCPHGPLPDIPVEVPATAWRPLDRIPWWLNEE</sequence>
<evidence type="ECO:0000259" key="11">
    <source>
        <dbReference type="PROSITE" id="PS50255"/>
    </source>
</evidence>
<dbReference type="GO" id="GO:0005930">
    <property type="term" value="C:axoneme"/>
    <property type="evidence" value="ECO:0007669"/>
    <property type="project" value="UniProtKB-SubCell"/>
</dbReference>
<reference evidence="12" key="1">
    <citation type="journal article" date="2023" name="Insect Mol. Biol.">
        <title>Genome sequencing provides insights into the evolution of gene families encoding plant cell wall-degrading enzymes in longhorned beetles.</title>
        <authorList>
            <person name="Shin N.R."/>
            <person name="Okamura Y."/>
            <person name="Kirsch R."/>
            <person name="Pauchet Y."/>
        </authorList>
    </citation>
    <scope>NUCLEOTIDE SEQUENCE</scope>
    <source>
        <strain evidence="12">RBIC_L_NR</strain>
    </source>
</reference>
<keyword evidence="3" id="KW-0349">Heme</keyword>
<accession>A0AAV8ZQE0</accession>
<dbReference type="PANTHER" id="PTHR21281">
    <property type="entry name" value="CYTOCHROME B5 DOMAIN-CONTAINING PROTEIN 1"/>
    <property type="match status" value="1"/>
</dbReference>
<evidence type="ECO:0000256" key="2">
    <source>
        <dbReference type="ARBA" id="ARBA00022490"/>
    </source>
</evidence>
<evidence type="ECO:0000256" key="7">
    <source>
        <dbReference type="ARBA" id="ARBA00023273"/>
    </source>
</evidence>
<dbReference type="SUPFAM" id="SSF55856">
    <property type="entry name" value="Cytochrome b5-like heme/steroid binding domain"/>
    <property type="match status" value="1"/>
</dbReference>
<feature type="domain" description="Cytochrome b5 heme-binding" evidence="11">
    <location>
        <begin position="15"/>
        <end position="73"/>
    </location>
</feature>
<dbReference type="AlphaFoldDB" id="A0AAV8ZQE0"/>
<evidence type="ECO:0000313" key="13">
    <source>
        <dbReference type="Proteomes" id="UP001162156"/>
    </source>
</evidence>
<evidence type="ECO:0000256" key="5">
    <source>
        <dbReference type="ARBA" id="ARBA00023004"/>
    </source>
</evidence>
<dbReference type="PROSITE" id="PS50255">
    <property type="entry name" value="CYTOCHROME_B5_2"/>
    <property type="match status" value="1"/>
</dbReference>
<keyword evidence="7" id="KW-0966">Cell projection</keyword>
<dbReference type="InterPro" id="IPR036400">
    <property type="entry name" value="Cyt_B5-like_heme/steroid_sf"/>
</dbReference>
<evidence type="ECO:0000256" key="10">
    <source>
        <dbReference type="ARBA" id="ARBA00046139"/>
    </source>
</evidence>
<comment type="subcellular location">
    <subcellularLocation>
        <location evidence="1">Cytoplasm</location>
        <location evidence="1">Cytoskeleton</location>
        <location evidence="1">Cilium axoneme</location>
    </subcellularLocation>
</comment>